<dbReference type="GO" id="GO:0008137">
    <property type="term" value="F:NADH dehydrogenase (ubiquinone) activity"/>
    <property type="evidence" value="ECO:0007669"/>
    <property type="project" value="InterPro"/>
</dbReference>
<dbReference type="GO" id="GO:0012505">
    <property type="term" value="C:endomembrane system"/>
    <property type="evidence" value="ECO:0007669"/>
    <property type="project" value="UniProtKB-SubCell"/>
</dbReference>
<dbReference type="InterPro" id="IPR001750">
    <property type="entry name" value="ND/Mrp_TM"/>
</dbReference>
<feature type="transmembrane region" description="Helical" evidence="6">
    <location>
        <begin position="250"/>
        <end position="268"/>
    </location>
</feature>
<dbReference type="RefSeq" id="WP_293287510.1">
    <property type="nucleotide sequence ID" value="NZ_CP157804.1"/>
</dbReference>
<feature type="transmembrane region" description="Helical" evidence="6">
    <location>
        <begin position="59"/>
        <end position="77"/>
    </location>
</feature>
<keyword evidence="4 6" id="KW-0472">Membrane</keyword>
<dbReference type="GO" id="GO:0016020">
    <property type="term" value="C:membrane"/>
    <property type="evidence" value="ECO:0007669"/>
    <property type="project" value="UniProtKB-SubCell"/>
</dbReference>
<comment type="subcellular location">
    <subcellularLocation>
        <location evidence="1">Endomembrane system</location>
        <topology evidence="1">Multi-pass membrane protein</topology>
    </subcellularLocation>
    <subcellularLocation>
        <location evidence="5">Membrane</location>
        <topology evidence="5">Multi-pass membrane protein</topology>
    </subcellularLocation>
</comment>
<feature type="transmembrane region" description="Helical" evidence="6">
    <location>
        <begin position="438"/>
        <end position="459"/>
    </location>
</feature>
<evidence type="ECO:0000256" key="6">
    <source>
        <dbReference type="SAM" id="Phobius"/>
    </source>
</evidence>
<dbReference type="GO" id="GO:0003954">
    <property type="term" value="F:NADH dehydrogenase activity"/>
    <property type="evidence" value="ECO:0007669"/>
    <property type="project" value="TreeGrafter"/>
</dbReference>
<feature type="transmembrane region" description="Helical" evidence="6">
    <location>
        <begin position="16"/>
        <end position="39"/>
    </location>
</feature>
<feature type="transmembrane region" description="Helical" evidence="6">
    <location>
        <begin position="397"/>
        <end position="417"/>
    </location>
</feature>
<dbReference type="GO" id="GO:0015990">
    <property type="term" value="P:electron transport coupled proton transport"/>
    <property type="evidence" value="ECO:0007669"/>
    <property type="project" value="TreeGrafter"/>
</dbReference>
<feature type="domain" description="NADH:quinone oxidoreductase/Mrp antiporter transmembrane" evidence="7">
    <location>
        <begin position="106"/>
        <end position="323"/>
    </location>
</feature>
<gene>
    <name evidence="8" type="ORF">ABNE31_08735</name>
</gene>
<feature type="transmembrane region" description="Helical" evidence="6">
    <location>
        <begin position="146"/>
        <end position="164"/>
    </location>
</feature>
<name>A0AAU7MTX6_9FLAO</name>
<dbReference type="InterPro" id="IPR003945">
    <property type="entry name" value="NU5C-like"/>
</dbReference>
<dbReference type="EMBL" id="CP157804">
    <property type="protein sequence ID" value="XBQ21687.1"/>
    <property type="molecule type" value="Genomic_DNA"/>
</dbReference>
<feature type="transmembrane region" description="Helical" evidence="6">
    <location>
        <begin position="184"/>
        <end position="205"/>
    </location>
</feature>
<accession>A0AAU7MTX6</accession>
<evidence type="ECO:0000259" key="7">
    <source>
        <dbReference type="Pfam" id="PF00361"/>
    </source>
</evidence>
<evidence type="ECO:0000256" key="3">
    <source>
        <dbReference type="ARBA" id="ARBA00022989"/>
    </source>
</evidence>
<dbReference type="KEGG" id="fld:ABNE31_08735"/>
<evidence type="ECO:0000313" key="8">
    <source>
        <dbReference type="EMBL" id="XBQ21687.1"/>
    </source>
</evidence>
<reference evidence="8" key="1">
    <citation type="submission" date="2024-05" db="EMBL/GenBank/DDBJ databases">
        <title>Draft Genome Sequences of Flagellimonas sp. MMG031 and Marinobacter sp. MMG032 Isolated from the dinoflagellate Symbiodinium pilosum.</title>
        <authorList>
            <person name="Shikuma N.J."/>
            <person name="Farrell M.V."/>
        </authorList>
    </citation>
    <scope>NUCLEOTIDE SEQUENCE</scope>
    <source>
        <strain evidence="8">MMG031</strain>
    </source>
</reference>
<dbReference type="PANTHER" id="PTHR42829">
    <property type="entry name" value="NADH-UBIQUINONE OXIDOREDUCTASE CHAIN 5"/>
    <property type="match status" value="1"/>
</dbReference>
<feature type="transmembrane region" description="Helical" evidence="6">
    <location>
        <begin position="226"/>
        <end position="244"/>
    </location>
</feature>
<feature type="transmembrane region" description="Helical" evidence="6">
    <location>
        <begin position="89"/>
        <end position="106"/>
    </location>
</feature>
<feature type="transmembrane region" description="Helical" evidence="6">
    <location>
        <begin position="366"/>
        <end position="385"/>
    </location>
</feature>
<evidence type="ECO:0000256" key="5">
    <source>
        <dbReference type="RuleBase" id="RU000320"/>
    </source>
</evidence>
<evidence type="ECO:0000256" key="2">
    <source>
        <dbReference type="ARBA" id="ARBA00022692"/>
    </source>
</evidence>
<evidence type="ECO:0000256" key="4">
    <source>
        <dbReference type="ARBA" id="ARBA00023136"/>
    </source>
</evidence>
<dbReference type="GO" id="GO:0042773">
    <property type="term" value="P:ATP synthesis coupled electron transport"/>
    <property type="evidence" value="ECO:0007669"/>
    <property type="project" value="InterPro"/>
</dbReference>
<sequence>MTQLTTIIRKSSEKTVFTGAIPVLFWLMFIGNLIFTSFHFPNVPEWKWGELVKFNGFSALLWTTVSFFGGVITTYASSYFKDRGQRSKFMLLCLGFTIAVMLFLVSEHIVLLMFSWLLMGAVMSNLIGLDSRWGEAREAKRFARQYFVIGSVFLSIGLLLLASYNHTITLSGVIDGIGKTPDHIIVIAALCIIVAALIQSAIFPFHKWLLSSMTAPTPASALMHAGFVNGSGIVLTVLATVIVASRTMDVLFIIGGLTAILAQFTKLIQTNVKQRLACSTIAQMGFMIMQCGLGFFNAAIAHLILHGFYKAYLFLSSGEEIERLNPKQPPVIKIKWLEALVVLLFSLLGAFIFARLTGKGMEWDSGIFLTLIASITVGQATYNIVKQRTFSGLQKLIVPPFLFVAGIGAYALFYNGVSALMTGMEIISVPSPVTPLQITFGVVFLTGFFLMKLGVYRQIPWLYVKLMNLSQPSKKTILMYKTKTQ</sequence>
<dbReference type="AlphaFoldDB" id="A0AAU7MTX6"/>
<keyword evidence="2 5" id="KW-0812">Transmembrane</keyword>
<dbReference type="PRINTS" id="PR01434">
    <property type="entry name" value="NADHDHGNASE5"/>
</dbReference>
<organism evidence="8">
    <name type="scientific">Flagellimonas sp. MMG031</name>
    <dbReference type="NCBI Taxonomy" id="3158549"/>
    <lineage>
        <taxon>Bacteria</taxon>
        <taxon>Pseudomonadati</taxon>
        <taxon>Bacteroidota</taxon>
        <taxon>Flavobacteriia</taxon>
        <taxon>Flavobacteriales</taxon>
        <taxon>Flavobacteriaceae</taxon>
        <taxon>Flagellimonas</taxon>
    </lineage>
</organism>
<dbReference type="Pfam" id="PF00361">
    <property type="entry name" value="Proton_antipo_M"/>
    <property type="match status" value="1"/>
</dbReference>
<feature type="transmembrane region" description="Helical" evidence="6">
    <location>
        <begin position="280"/>
        <end position="305"/>
    </location>
</feature>
<protein>
    <submittedName>
        <fullName evidence="8">Proton-conducting transporter membrane subunit</fullName>
    </submittedName>
</protein>
<dbReference type="PANTHER" id="PTHR42829:SF1">
    <property type="entry name" value="INORGANIC CARBON TRANSPORTER SUBUNIT DABB-RELATED"/>
    <property type="match status" value="1"/>
</dbReference>
<feature type="transmembrane region" description="Helical" evidence="6">
    <location>
        <begin position="336"/>
        <end position="354"/>
    </location>
</feature>
<evidence type="ECO:0000256" key="1">
    <source>
        <dbReference type="ARBA" id="ARBA00004127"/>
    </source>
</evidence>
<keyword evidence="3 6" id="KW-1133">Transmembrane helix</keyword>
<proteinExistence type="predicted"/>